<dbReference type="RefSeq" id="WP_378977892.1">
    <property type="nucleotide sequence ID" value="NZ_JBHTBJ010000071.1"/>
</dbReference>
<dbReference type="InterPro" id="IPR011010">
    <property type="entry name" value="DNA_brk_join_enz"/>
</dbReference>
<name>A0ABW2I5A5_9ACTN</name>
<evidence type="ECO:0000313" key="2">
    <source>
        <dbReference type="Proteomes" id="UP001596548"/>
    </source>
</evidence>
<organism evidence="1 2">
    <name type="scientific">Paractinoplanes rhizophilus</name>
    <dbReference type="NCBI Taxonomy" id="1416877"/>
    <lineage>
        <taxon>Bacteria</taxon>
        <taxon>Bacillati</taxon>
        <taxon>Actinomycetota</taxon>
        <taxon>Actinomycetes</taxon>
        <taxon>Micromonosporales</taxon>
        <taxon>Micromonosporaceae</taxon>
        <taxon>Paractinoplanes</taxon>
    </lineage>
</organism>
<dbReference type="Proteomes" id="UP001596548">
    <property type="component" value="Unassembled WGS sequence"/>
</dbReference>
<gene>
    <name evidence="1" type="ORF">ACFQS1_39160</name>
</gene>
<comment type="caution">
    <text evidence="1">The sequence shown here is derived from an EMBL/GenBank/DDBJ whole genome shotgun (WGS) entry which is preliminary data.</text>
</comment>
<proteinExistence type="predicted"/>
<keyword evidence="2" id="KW-1185">Reference proteome</keyword>
<evidence type="ECO:0000313" key="1">
    <source>
        <dbReference type="EMBL" id="MFC7280014.1"/>
    </source>
</evidence>
<dbReference type="EMBL" id="JBHTBJ010000071">
    <property type="protein sequence ID" value="MFC7280014.1"/>
    <property type="molecule type" value="Genomic_DNA"/>
</dbReference>
<protein>
    <submittedName>
        <fullName evidence="1">Uncharacterized protein</fullName>
    </submittedName>
</protein>
<dbReference type="SUPFAM" id="SSF56349">
    <property type="entry name" value="DNA breaking-rejoining enzymes"/>
    <property type="match status" value="1"/>
</dbReference>
<sequence>MLRQFALWHQLPRLRSTAAIRPLRSTAKFYITEQFTQAQHFLTWLHEQDIDPAALTQAQLDIWYATHRVHQRHRVRGFLLWAAAGRYLPRELTAHQVAFKPGTAITQQRRLALLRRFVTDDTGPLPTRVAACLLLLYAQPISRIHRLTTTDLLDEGPEMLIRFGDPPVPVPEPFASLLRELAAAAGSAEPGWLFPGKYAGQSLAYATAAKRLRKLGIPLKEARVSALRQLVLQAPAPVVADALGFHQTSTARQVANAGGTWSRYTGLRNLRV</sequence>
<accession>A0ABW2I5A5</accession>
<reference evidence="2" key="1">
    <citation type="journal article" date="2019" name="Int. J. Syst. Evol. Microbiol.">
        <title>The Global Catalogue of Microorganisms (GCM) 10K type strain sequencing project: providing services to taxonomists for standard genome sequencing and annotation.</title>
        <authorList>
            <consortium name="The Broad Institute Genomics Platform"/>
            <consortium name="The Broad Institute Genome Sequencing Center for Infectious Disease"/>
            <person name="Wu L."/>
            <person name="Ma J."/>
        </authorList>
    </citation>
    <scope>NUCLEOTIDE SEQUENCE [LARGE SCALE GENOMIC DNA]</scope>
    <source>
        <strain evidence="2">XZYJT-10</strain>
    </source>
</reference>